<dbReference type="GeneID" id="1443300"/>
<evidence type="ECO:0000313" key="2">
    <source>
        <dbReference type="Proteomes" id="UP000617544"/>
    </source>
</evidence>
<dbReference type="RefSeq" id="WP_010885065.1">
    <property type="nucleotide sequence ID" value="NZ_DUJN01000008.1"/>
</dbReference>
<sequence>MADISKAKGSSRDIITEFRKGIDFSIKVIERKLNEFSGEVMIVRSPESFKSYNYIERTERKMNKLEEGGECIENYKNMLNSEIIPVHNV</sequence>
<reference evidence="1" key="1">
    <citation type="journal article" date="2020" name="bioRxiv">
        <title>A rank-normalized archaeal taxonomy based on genome phylogeny resolves widespread incomplete and uneven classifications.</title>
        <authorList>
            <person name="Rinke C."/>
            <person name="Chuvochina M."/>
            <person name="Mussig A.J."/>
            <person name="Chaumeil P.-A."/>
            <person name="Waite D.W."/>
            <person name="Whitman W.B."/>
            <person name="Parks D.H."/>
            <person name="Hugenholtz P."/>
        </authorList>
    </citation>
    <scope>NUCLEOTIDE SEQUENCE</scope>
    <source>
        <strain evidence="1">UBA8834</strain>
    </source>
</reference>
<accession>A0A832TBG2</accession>
<name>A0A832TBG2_PYRHR</name>
<gene>
    <name evidence="1" type="ORF">HA331_09565</name>
</gene>
<dbReference type="AlphaFoldDB" id="A0A832TBG2"/>
<protein>
    <submittedName>
        <fullName evidence="1">Uncharacterized protein</fullName>
    </submittedName>
</protein>
<dbReference type="Proteomes" id="UP000617544">
    <property type="component" value="Unassembled WGS sequence"/>
</dbReference>
<dbReference type="EMBL" id="DUJN01000008">
    <property type="protein sequence ID" value="HII61963.1"/>
    <property type="molecule type" value="Genomic_DNA"/>
</dbReference>
<comment type="caution">
    <text evidence="1">The sequence shown here is derived from an EMBL/GenBank/DDBJ whole genome shotgun (WGS) entry which is preliminary data.</text>
</comment>
<proteinExistence type="predicted"/>
<organism evidence="1 2">
    <name type="scientific">Pyrococcus horikoshii</name>
    <dbReference type="NCBI Taxonomy" id="53953"/>
    <lineage>
        <taxon>Archaea</taxon>
        <taxon>Methanobacteriati</taxon>
        <taxon>Methanobacteriota</taxon>
        <taxon>Thermococci</taxon>
        <taxon>Thermococcales</taxon>
        <taxon>Thermococcaceae</taxon>
        <taxon>Pyrococcus</taxon>
    </lineage>
</organism>
<evidence type="ECO:0000313" key="1">
    <source>
        <dbReference type="EMBL" id="HII61963.1"/>
    </source>
</evidence>